<organism evidence="8 9">
    <name type="scientific">Heliorestis acidaminivorans</name>
    <dbReference type="NCBI Taxonomy" id="553427"/>
    <lineage>
        <taxon>Bacteria</taxon>
        <taxon>Bacillati</taxon>
        <taxon>Bacillota</taxon>
        <taxon>Clostridia</taxon>
        <taxon>Eubacteriales</taxon>
        <taxon>Heliobacteriaceae</taxon>
        <taxon>Heliorestis</taxon>
    </lineage>
</organism>
<dbReference type="InterPro" id="IPR029151">
    <property type="entry name" value="Sensor-like_sf"/>
</dbReference>
<proteinExistence type="inferred from homology"/>
<evidence type="ECO:0000256" key="2">
    <source>
        <dbReference type="ARBA" id="ARBA00029447"/>
    </source>
</evidence>
<feature type="coiled-coil region" evidence="4">
    <location>
        <begin position="584"/>
        <end position="621"/>
    </location>
</feature>
<sequence>MKLRGKFLVLFIPLIVITCLVISLLFYFRQASFIEDFAIEEVEHDLTVLELLIEEELEMLEAVYLILSSDSHIADSLLSNDRSIAEGKLKHIYERLQDSHDINGIQVIDKNLHSFIRPHEPDRVGMDLSFRKMPQSIAKEQTMLKGFDVGLNGLGIRVGGPVLDNEGNYIGILEVGKLLNNDYLDALSARTDTDLTIFEGDRRIATTLLDESGNRAIGSTISHPEVLQEVLEKGGTWSGRLTIVGNQDLYGAYQAIFDIEGNVIGMFFAGSESSEFDQQQRENLILSFIITAVASLLSGVIIYLFVHKITGSISKNIKDLQKVSAGDLTSFSDLKESSQDEMGDMTRALQALRQSLRQSFSQIQGLSEQLLKSSKDTHEITVQASSASEEVARAVEEIAEGATEQASMTEKGTKEASTIAAIVEKNQSYMVNLNRAMVETRQLKDDGLSAIEKVKAKTNDNITSAKEVQTVVMETNQSVYKIRQATEEIRSISDQTNLLALNAAIEAARAGEQGKGFAVVAEEVRNLAENASQFSKEIEDIVRELTHKIENAVNTMDSVGQIIEEQGRSVNEAESKFHGIAQAIELTIQEVESLNQSGAELEDKKNKILEIIQNLASIAQQNAAATEEVSASTEEQSASTQEVAEVSKSLNELARGLQNAISRFKL</sequence>
<dbReference type="OrthoDB" id="9814363at2"/>
<dbReference type="SUPFAM" id="SSF103190">
    <property type="entry name" value="Sensory domain-like"/>
    <property type="match status" value="2"/>
</dbReference>
<evidence type="ECO:0000256" key="3">
    <source>
        <dbReference type="PROSITE-ProRule" id="PRU00284"/>
    </source>
</evidence>
<dbReference type="PROSITE" id="PS50111">
    <property type="entry name" value="CHEMOTAXIS_TRANSDUC_2"/>
    <property type="match status" value="1"/>
</dbReference>
<dbReference type="EMBL" id="WBXO01000005">
    <property type="protein sequence ID" value="KAB2952633.1"/>
    <property type="molecule type" value="Genomic_DNA"/>
</dbReference>
<dbReference type="AlphaFoldDB" id="A0A6I0F2D7"/>
<evidence type="ECO:0000256" key="5">
    <source>
        <dbReference type="SAM" id="Phobius"/>
    </source>
</evidence>
<keyword evidence="5" id="KW-0472">Membrane</keyword>
<dbReference type="RefSeq" id="WP_151619910.1">
    <property type="nucleotide sequence ID" value="NZ_WBXO01000005.1"/>
</dbReference>
<dbReference type="CDD" id="cd06225">
    <property type="entry name" value="HAMP"/>
    <property type="match status" value="1"/>
</dbReference>
<dbReference type="PANTHER" id="PTHR32089:SF112">
    <property type="entry name" value="LYSOZYME-LIKE PROTEIN-RELATED"/>
    <property type="match status" value="1"/>
</dbReference>
<dbReference type="InterPro" id="IPR004089">
    <property type="entry name" value="MCPsignal_dom"/>
</dbReference>
<dbReference type="InterPro" id="IPR003660">
    <property type="entry name" value="HAMP_dom"/>
</dbReference>
<dbReference type="Gene3D" id="3.30.450.20">
    <property type="entry name" value="PAS domain"/>
    <property type="match status" value="1"/>
</dbReference>
<keyword evidence="9" id="KW-1185">Reference proteome</keyword>
<evidence type="ECO:0000256" key="1">
    <source>
        <dbReference type="ARBA" id="ARBA00023224"/>
    </source>
</evidence>
<feature type="domain" description="Methyl-accepting transducer" evidence="6">
    <location>
        <begin position="380"/>
        <end position="637"/>
    </location>
</feature>
<dbReference type="InterPro" id="IPR029150">
    <property type="entry name" value="dCache_3"/>
</dbReference>
<dbReference type="Gene3D" id="6.10.340.10">
    <property type="match status" value="1"/>
</dbReference>
<dbReference type="PANTHER" id="PTHR32089">
    <property type="entry name" value="METHYL-ACCEPTING CHEMOTAXIS PROTEIN MCPB"/>
    <property type="match status" value="1"/>
</dbReference>
<dbReference type="SMART" id="SM00304">
    <property type="entry name" value="HAMP"/>
    <property type="match status" value="2"/>
</dbReference>
<feature type="transmembrane region" description="Helical" evidence="5">
    <location>
        <begin position="284"/>
        <end position="306"/>
    </location>
</feature>
<evidence type="ECO:0000313" key="8">
    <source>
        <dbReference type="EMBL" id="KAB2952633.1"/>
    </source>
</evidence>
<dbReference type="SUPFAM" id="SSF58104">
    <property type="entry name" value="Methyl-accepting chemotaxis protein (MCP) signaling domain"/>
    <property type="match status" value="1"/>
</dbReference>
<reference evidence="8 9" key="1">
    <citation type="submission" date="2019-10" db="EMBL/GenBank/DDBJ databases">
        <title>Whole-genome sequence of the extremophile Heliorestis acidaminivorans DSM 24790.</title>
        <authorList>
            <person name="Kyndt J.A."/>
            <person name="Meyer T.E."/>
        </authorList>
    </citation>
    <scope>NUCLEOTIDE SEQUENCE [LARGE SCALE GENOMIC DNA]</scope>
    <source>
        <strain evidence="8 9">DSM 24790</strain>
    </source>
</reference>
<keyword evidence="5" id="KW-0812">Transmembrane</keyword>
<dbReference type="Pfam" id="PF14827">
    <property type="entry name" value="dCache_3"/>
    <property type="match status" value="1"/>
</dbReference>
<dbReference type="Pfam" id="PF00015">
    <property type="entry name" value="MCPsignal"/>
    <property type="match status" value="1"/>
</dbReference>
<keyword evidence="1 3" id="KW-0807">Transducer</keyword>
<dbReference type="GO" id="GO:0007165">
    <property type="term" value="P:signal transduction"/>
    <property type="evidence" value="ECO:0007669"/>
    <property type="project" value="UniProtKB-KW"/>
</dbReference>
<dbReference type="PROSITE" id="PS50885">
    <property type="entry name" value="HAMP"/>
    <property type="match status" value="1"/>
</dbReference>
<comment type="caution">
    <text evidence="8">The sequence shown here is derived from an EMBL/GenBank/DDBJ whole genome shotgun (WGS) entry which is preliminary data.</text>
</comment>
<name>A0A6I0F2D7_9FIRM</name>
<feature type="coiled-coil region" evidence="4">
    <location>
        <begin position="524"/>
        <end position="555"/>
    </location>
</feature>
<evidence type="ECO:0000259" key="6">
    <source>
        <dbReference type="PROSITE" id="PS50111"/>
    </source>
</evidence>
<keyword evidence="5" id="KW-1133">Transmembrane helix</keyword>
<protein>
    <submittedName>
        <fullName evidence="8">HAMP domain-containing protein</fullName>
    </submittedName>
</protein>
<evidence type="ECO:0000256" key="4">
    <source>
        <dbReference type="SAM" id="Coils"/>
    </source>
</evidence>
<accession>A0A6I0F2D7</accession>
<evidence type="ECO:0000259" key="7">
    <source>
        <dbReference type="PROSITE" id="PS50885"/>
    </source>
</evidence>
<dbReference type="SMART" id="SM00283">
    <property type="entry name" value="MA"/>
    <property type="match status" value="1"/>
</dbReference>
<evidence type="ECO:0000313" key="9">
    <source>
        <dbReference type="Proteomes" id="UP000468766"/>
    </source>
</evidence>
<dbReference type="Gene3D" id="1.10.287.950">
    <property type="entry name" value="Methyl-accepting chemotaxis protein"/>
    <property type="match status" value="1"/>
</dbReference>
<dbReference type="GO" id="GO:0016020">
    <property type="term" value="C:membrane"/>
    <property type="evidence" value="ECO:0007669"/>
    <property type="project" value="InterPro"/>
</dbReference>
<comment type="similarity">
    <text evidence="2">Belongs to the methyl-accepting chemotaxis (MCP) protein family.</text>
</comment>
<feature type="transmembrane region" description="Helical" evidence="5">
    <location>
        <begin position="7"/>
        <end position="28"/>
    </location>
</feature>
<gene>
    <name evidence="8" type="ORF">F9B85_08210</name>
</gene>
<dbReference type="Proteomes" id="UP000468766">
    <property type="component" value="Unassembled WGS sequence"/>
</dbReference>
<feature type="domain" description="HAMP" evidence="7">
    <location>
        <begin position="320"/>
        <end position="361"/>
    </location>
</feature>
<keyword evidence="4" id="KW-0175">Coiled coil</keyword>